<feature type="domain" description="Bacterial EndoU nuclease" evidence="1">
    <location>
        <begin position="81"/>
        <end position="148"/>
    </location>
</feature>
<accession>A0A7W1WTT0</accession>
<name>A0A7W1WTT0_9BACL</name>
<dbReference type="RefSeq" id="WP_181753896.1">
    <property type="nucleotide sequence ID" value="NZ_JACEIQ010000021.1"/>
</dbReference>
<sequence length="150" mass="16821">GILFALAVIDPLPGDEALVAGALGYAGFRMKSILSEYRVPVSSGLGTPRRVTKAIHLPSWKKVEIDMDHILSGHIAKGSRAKQSGKKTVFPEYMTAKQIEREIRQAYRFSKKIETQGDRVKVVGTGDHLKLEMWVNKTNRKIETAYPIWK</sequence>
<organism evidence="2 3">
    <name type="scientific">Paenactinomyces guangxiensis</name>
    <dbReference type="NCBI Taxonomy" id="1490290"/>
    <lineage>
        <taxon>Bacteria</taxon>
        <taxon>Bacillati</taxon>
        <taxon>Bacillota</taxon>
        <taxon>Bacilli</taxon>
        <taxon>Bacillales</taxon>
        <taxon>Thermoactinomycetaceae</taxon>
        <taxon>Paenactinomyces</taxon>
    </lineage>
</organism>
<evidence type="ECO:0000259" key="1">
    <source>
        <dbReference type="Pfam" id="PF14436"/>
    </source>
</evidence>
<dbReference type="Pfam" id="PF14436">
    <property type="entry name" value="EndoU_bacteria"/>
    <property type="match status" value="1"/>
</dbReference>
<dbReference type="InterPro" id="IPR029501">
    <property type="entry name" value="EndoU_bac"/>
</dbReference>
<dbReference type="AlphaFoldDB" id="A0A7W1WTT0"/>
<protein>
    <submittedName>
        <fullName evidence="2">EndoU domain-containing protein</fullName>
    </submittedName>
</protein>
<keyword evidence="3" id="KW-1185">Reference proteome</keyword>
<evidence type="ECO:0000313" key="2">
    <source>
        <dbReference type="EMBL" id="MBA4495930.1"/>
    </source>
</evidence>
<gene>
    <name evidence="2" type="ORF">H1191_16695</name>
</gene>
<proteinExistence type="predicted"/>
<dbReference type="GO" id="GO:0004519">
    <property type="term" value="F:endonuclease activity"/>
    <property type="evidence" value="ECO:0007669"/>
    <property type="project" value="InterPro"/>
</dbReference>
<comment type="caution">
    <text evidence="2">The sequence shown here is derived from an EMBL/GenBank/DDBJ whole genome shotgun (WGS) entry which is preliminary data.</text>
</comment>
<dbReference type="Proteomes" id="UP000535491">
    <property type="component" value="Unassembled WGS sequence"/>
</dbReference>
<reference evidence="2 3" key="1">
    <citation type="submission" date="2020-07" db="EMBL/GenBank/DDBJ databases">
        <authorList>
            <person name="Feng H."/>
        </authorList>
    </citation>
    <scope>NUCLEOTIDE SEQUENCE [LARGE SCALE GENOMIC DNA]</scope>
    <source>
        <strain evidence="3">s-10</strain>
    </source>
</reference>
<feature type="non-terminal residue" evidence="2">
    <location>
        <position position="1"/>
    </location>
</feature>
<dbReference type="EMBL" id="JACEIQ010000021">
    <property type="protein sequence ID" value="MBA4495930.1"/>
    <property type="molecule type" value="Genomic_DNA"/>
</dbReference>
<evidence type="ECO:0000313" key="3">
    <source>
        <dbReference type="Proteomes" id="UP000535491"/>
    </source>
</evidence>